<comment type="caution">
    <text evidence="3">Lacks conserved residue(s) required for the propagation of feature annotation.</text>
</comment>
<comment type="caution">
    <text evidence="5">The sequence shown here is derived from an EMBL/GenBank/DDBJ whole genome shotgun (WGS) entry which is preliminary data.</text>
</comment>
<accession>A0A1J6IES7</accession>
<keyword evidence="6" id="KW-1185">Reference proteome</keyword>
<gene>
    <name evidence="5" type="primary">KIN7O_2</name>
    <name evidence="5" type="ORF">A4A49_09593</name>
</gene>
<keyword evidence="2" id="KW-0505">Motor protein</keyword>
<dbReference type="PROSITE" id="PS50067">
    <property type="entry name" value="KINESIN_MOTOR_2"/>
    <property type="match status" value="1"/>
</dbReference>
<keyword evidence="1" id="KW-0175">Coiled coil</keyword>
<dbReference type="InterPro" id="IPR027417">
    <property type="entry name" value="P-loop_NTPase"/>
</dbReference>
<dbReference type="InterPro" id="IPR036961">
    <property type="entry name" value="Kinesin_motor_dom_sf"/>
</dbReference>
<dbReference type="InterPro" id="IPR001752">
    <property type="entry name" value="Kinesin_motor_dom"/>
</dbReference>
<proteinExistence type="inferred from homology"/>
<dbReference type="GO" id="GO:0003777">
    <property type="term" value="F:microtubule motor activity"/>
    <property type="evidence" value="ECO:0007669"/>
    <property type="project" value="InterPro"/>
</dbReference>
<evidence type="ECO:0000259" key="4">
    <source>
        <dbReference type="PROSITE" id="PS50067"/>
    </source>
</evidence>
<dbReference type="PANTHER" id="PTHR47968:SF75">
    <property type="entry name" value="CENTROMERE-ASSOCIATED PROTEIN E"/>
    <property type="match status" value="1"/>
</dbReference>
<dbReference type="Proteomes" id="UP000187609">
    <property type="component" value="Unassembled WGS sequence"/>
</dbReference>
<dbReference type="GO" id="GO:0008017">
    <property type="term" value="F:microtubule binding"/>
    <property type="evidence" value="ECO:0007669"/>
    <property type="project" value="InterPro"/>
</dbReference>
<dbReference type="InterPro" id="IPR027640">
    <property type="entry name" value="Kinesin-like_fam"/>
</dbReference>
<evidence type="ECO:0000256" key="1">
    <source>
        <dbReference type="ARBA" id="ARBA00023054"/>
    </source>
</evidence>
<sequence length="79" mass="8947">MERIHVSVRARPLSPEDAKCSPWRISGNSIFIPNQPTKFDFDRIFGEECTTLEIYKARTKDIVSAAIQGFNGILDLSFT</sequence>
<dbReference type="GO" id="GO:0007018">
    <property type="term" value="P:microtubule-based movement"/>
    <property type="evidence" value="ECO:0007669"/>
    <property type="project" value="InterPro"/>
</dbReference>
<dbReference type="OMA" id="FGEDCRT"/>
<organism evidence="5 6">
    <name type="scientific">Nicotiana attenuata</name>
    <name type="common">Coyote tobacco</name>
    <dbReference type="NCBI Taxonomy" id="49451"/>
    <lineage>
        <taxon>Eukaryota</taxon>
        <taxon>Viridiplantae</taxon>
        <taxon>Streptophyta</taxon>
        <taxon>Embryophyta</taxon>
        <taxon>Tracheophyta</taxon>
        <taxon>Spermatophyta</taxon>
        <taxon>Magnoliopsida</taxon>
        <taxon>eudicotyledons</taxon>
        <taxon>Gunneridae</taxon>
        <taxon>Pentapetalae</taxon>
        <taxon>asterids</taxon>
        <taxon>lamiids</taxon>
        <taxon>Solanales</taxon>
        <taxon>Solanaceae</taxon>
        <taxon>Nicotianoideae</taxon>
        <taxon>Nicotianeae</taxon>
        <taxon>Nicotiana</taxon>
    </lineage>
</organism>
<dbReference type="PANTHER" id="PTHR47968">
    <property type="entry name" value="CENTROMERE PROTEIN E"/>
    <property type="match status" value="1"/>
</dbReference>
<reference evidence="5" key="1">
    <citation type="submission" date="2016-11" db="EMBL/GenBank/DDBJ databases">
        <title>The genome of Nicotiana attenuata.</title>
        <authorList>
            <person name="Xu S."/>
            <person name="Brockmoeller T."/>
            <person name="Gaquerel E."/>
            <person name="Navarro A."/>
            <person name="Kuhl H."/>
            <person name="Gase K."/>
            <person name="Ling Z."/>
            <person name="Zhou W."/>
            <person name="Kreitzer C."/>
            <person name="Stanke M."/>
            <person name="Tang H."/>
            <person name="Lyons E."/>
            <person name="Pandey P."/>
            <person name="Pandey S.P."/>
            <person name="Timmermann B."/>
            <person name="Baldwin I.T."/>
        </authorList>
    </citation>
    <scope>NUCLEOTIDE SEQUENCE [LARGE SCALE GENOMIC DNA]</scope>
    <source>
        <strain evidence="5">UT</strain>
    </source>
</reference>
<dbReference type="AlphaFoldDB" id="A0A1J6IES7"/>
<dbReference type="STRING" id="49451.A0A1J6IES7"/>
<name>A0A1J6IES7_NICAT</name>
<dbReference type="Gene3D" id="3.40.850.10">
    <property type="entry name" value="Kinesin motor domain"/>
    <property type="match status" value="1"/>
</dbReference>
<dbReference type="GO" id="GO:0005524">
    <property type="term" value="F:ATP binding"/>
    <property type="evidence" value="ECO:0007669"/>
    <property type="project" value="InterPro"/>
</dbReference>
<comment type="similarity">
    <text evidence="3">Belongs to the TRAFAC class myosin-kinesin ATPase superfamily. Kinesin family.</text>
</comment>
<dbReference type="EMBL" id="MJEQ01037187">
    <property type="protein sequence ID" value="OIT03565.1"/>
    <property type="molecule type" value="Genomic_DNA"/>
</dbReference>
<evidence type="ECO:0000256" key="2">
    <source>
        <dbReference type="ARBA" id="ARBA00023175"/>
    </source>
</evidence>
<protein>
    <submittedName>
        <fullName evidence="5">Kinesin-like protein kin-7o</fullName>
    </submittedName>
</protein>
<dbReference type="Gramene" id="OIT03565">
    <property type="protein sequence ID" value="OIT03565"/>
    <property type="gene ID" value="A4A49_09593"/>
</dbReference>
<evidence type="ECO:0000256" key="3">
    <source>
        <dbReference type="PROSITE-ProRule" id="PRU00283"/>
    </source>
</evidence>
<dbReference type="SMR" id="A0A1J6IES7"/>
<evidence type="ECO:0000313" key="6">
    <source>
        <dbReference type="Proteomes" id="UP000187609"/>
    </source>
</evidence>
<evidence type="ECO:0000313" key="5">
    <source>
        <dbReference type="EMBL" id="OIT03565.1"/>
    </source>
</evidence>
<feature type="domain" description="Kinesin motor" evidence="4">
    <location>
        <begin position="3"/>
        <end position="79"/>
    </location>
</feature>
<dbReference type="SUPFAM" id="SSF52540">
    <property type="entry name" value="P-loop containing nucleoside triphosphate hydrolases"/>
    <property type="match status" value="1"/>
</dbReference>